<accession>A0A1F4T723</accession>
<feature type="transmembrane region" description="Helical" evidence="1">
    <location>
        <begin position="21"/>
        <end position="50"/>
    </location>
</feature>
<evidence type="ECO:0000313" key="3">
    <source>
        <dbReference type="Proteomes" id="UP000178602"/>
    </source>
</evidence>
<sequence length="73" mass="8557">MEPRRFRQGRICKKLFLNKMMLPMGFGGNYSCIFMGGGIISLSVGIFPLVDRMVGMRMNSDEFYKMNKRRKLR</sequence>
<name>A0A1F4T723_UNCSA</name>
<organism evidence="2 3">
    <name type="scientific">candidate division WOR-1 bacterium RIFOXYC12_FULL_54_18</name>
    <dbReference type="NCBI Taxonomy" id="1802584"/>
    <lineage>
        <taxon>Bacteria</taxon>
        <taxon>Bacillati</taxon>
        <taxon>Saganbacteria</taxon>
    </lineage>
</organism>
<dbReference type="EMBL" id="MEUG01000001">
    <property type="protein sequence ID" value="OGC28367.1"/>
    <property type="molecule type" value="Genomic_DNA"/>
</dbReference>
<dbReference type="AlphaFoldDB" id="A0A1F4T723"/>
<keyword evidence="1" id="KW-1133">Transmembrane helix</keyword>
<gene>
    <name evidence="2" type="ORF">A3K49_05240</name>
</gene>
<protein>
    <recommendedName>
        <fullName evidence="4">Transmembrane protein</fullName>
    </recommendedName>
</protein>
<comment type="caution">
    <text evidence="2">The sequence shown here is derived from an EMBL/GenBank/DDBJ whole genome shotgun (WGS) entry which is preliminary data.</text>
</comment>
<dbReference type="Proteomes" id="UP000178602">
    <property type="component" value="Unassembled WGS sequence"/>
</dbReference>
<evidence type="ECO:0008006" key="4">
    <source>
        <dbReference type="Google" id="ProtNLM"/>
    </source>
</evidence>
<keyword evidence="1" id="KW-0812">Transmembrane</keyword>
<reference evidence="2 3" key="1">
    <citation type="journal article" date="2016" name="Nat. Commun.">
        <title>Thousands of microbial genomes shed light on interconnected biogeochemical processes in an aquifer system.</title>
        <authorList>
            <person name="Anantharaman K."/>
            <person name="Brown C.T."/>
            <person name="Hug L.A."/>
            <person name="Sharon I."/>
            <person name="Castelle C.J."/>
            <person name="Probst A.J."/>
            <person name="Thomas B.C."/>
            <person name="Singh A."/>
            <person name="Wilkins M.J."/>
            <person name="Karaoz U."/>
            <person name="Brodie E.L."/>
            <person name="Williams K.H."/>
            <person name="Hubbard S.S."/>
            <person name="Banfield J.F."/>
        </authorList>
    </citation>
    <scope>NUCLEOTIDE SEQUENCE [LARGE SCALE GENOMIC DNA]</scope>
</reference>
<evidence type="ECO:0000256" key="1">
    <source>
        <dbReference type="SAM" id="Phobius"/>
    </source>
</evidence>
<evidence type="ECO:0000313" key="2">
    <source>
        <dbReference type="EMBL" id="OGC28367.1"/>
    </source>
</evidence>
<proteinExistence type="predicted"/>
<keyword evidence="1" id="KW-0472">Membrane</keyword>